<accession>A0A0L9TA62</accession>
<reference evidence="2" key="1">
    <citation type="journal article" date="2015" name="Proc. Natl. Acad. Sci. U.S.A.">
        <title>Genome sequencing of adzuki bean (Vigna angularis) provides insight into high starch and low fat accumulation and domestication.</title>
        <authorList>
            <person name="Yang K."/>
            <person name="Tian Z."/>
            <person name="Chen C."/>
            <person name="Luo L."/>
            <person name="Zhao B."/>
            <person name="Wang Z."/>
            <person name="Yu L."/>
            <person name="Li Y."/>
            <person name="Sun Y."/>
            <person name="Li W."/>
            <person name="Chen Y."/>
            <person name="Li Y."/>
            <person name="Zhang Y."/>
            <person name="Ai D."/>
            <person name="Zhao J."/>
            <person name="Shang C."/>
            <person name="Ma Y."/>
            <person name="Wu B."/>
            <person name="Wang M."/>
            <person name="Gao L."/>
            <person name="Sun D."/>
            <person name="Zhang P."/>
            <person name="Guo F."/>
            <person name="Wang W."/>
            <person name="Li Y."/>
            <person name="Wang J."/>
            <person name="Varshney R.K."/>
            <person name="Wang J."/>
            <person name="Ling H.Q."/>
            <person name="Wan P."/>
        </authorList>
    </citation>
    <scope>NUCLEOTIDE SEQUENCE</scope>
    <source>
        <strain evidence="2">cv. Jingnong 6</strain>
    </source>
</reference>
<protein>
    <submittedName>
        <fullName evidence="1">Uncharacterized protein</fullName>
    </submittedName>
</protein>
<evidence type="ECO:0000313" key="1">
    <source>
        <dbReference type="EMBL" id="KOM26989.1"/>
    </source>
</evidence>
<gene>
    <name evidence="1" type="ORF">LR48_Vigan349s000300</name>
</gene>
<sequence length="154" mass="17674">MHEERTSERKERTYRFSFHEPNVLLESYAERPSTASEILIGGVSTRLPPSPIARSHAGSTFSTKPCWTDVHSEPDTYFPLRRTHVYSDCRCRTSTPRGTRVIHYTGRTFPLCSDSVRRATAGVRQWVRQTLLPPCALLRWRALLPPRGRTFSEA</sequence>
<proteinExistence type="predicted"/>
<dbReference type="EMBL" id="KQ258355">
    <property type="protein sequence ID" value="KOM26989.1"/>
    <property type="molecule type" value="Genomic_DNA"/>
</dbReference>
<dbReference type="AlphaFoldDB" id="A0A0L9TA62"/>
<organism evidence="1 2">
    <name type="scientific">Phaseolus angularis</name>
    <name type="common">Azuki bean</name>
    <name type="synonym">Vigna angularis</name>
    <dbReference type="NCBI Taxonomy" id="3914"/>
    <lineage>
        <taxon>Eukaryota</taxon>
        <taxon>Viridiplantae</taxon>
        <taxon>Streptophyta</taxon>
        <taxon>Embryophyta</taxon>
        <taxon>Tracheophyta</taxon>
        <taxon>Spermatophyta</taxon>
        <taxon>Magnoliopsida</taxon>
        <taxon>eudicotyledons</taxon>
        <taxon>Gunneridae</taxon>
        <taxon>Pentapetalae</taxon>
        <taxon>rosids</taxon>
        <taxon>fabids</taxon>
        <taxon>Fabales</taxon>
        <taxon>Fabaceae</taxon>
        <taxon>Papilionoideae</taxon>
        <taxon>50 kb inversion clade</taxon>
        <taxon>NPAAA clade</taxon>
        <taxon>indigoferoid/millettioid clade</taxon>
        <taxon>Phaseoleae</taxon>
        <taxon>Vigna</taxon>
    </lineage>
</organism>
<dbReference type="Proteomes" id="UP000053144">
    <property type="component" value="Unassembled WGS sequence"/>
</dbReference>
<evidence type="ECO:0000313" key="2">
    <source>
        <dbReference type="Proteomes" id="UP000053144"/>
    </source>
</evidence>
<name>A0A0L9TA62_PHAAN</name>
<dbReference type="Gramene" id="KOM26989">
    <property type="protein sequence ID" value="KOM26989"/>
    <property type="gene ID" value="LR48_Vigan349s000300"/>
</dbReference>